<gene>
    <name evidence="1" type="ORF">E4Q23_07685</name>
</gene>
<proteinExistence type="predicted"/>
<evidence type="ECO:0000313" key="1">
    <source>
        <dbReference type="EMBL" id="NMQ27645.1"/>
    </source>
</evidence>
<protein>
    <submittedName>
        <fullName evidence="1">Uncharacterized protein</fullName>
    </submittedName>
</protein>
<name>A0ABX1TTV5_9PROT</name>
<organism evidence="1 2">
    <name type="scientific">Candidatus Accumulibacter phosphatis</name>
    <dbReference type="NCBI Taxonomy" id="327160"/>
    <lineage>
        <taxon>Bacteria</taxon>
        <taxon>Pseudomonadati</taxon>
        <taxon>Pseudomonadota</taxon>
        <taxon>Betaproteobacteria</taxon>
        <taxon>Candidatus Accumulibacter</taxon>
    </lineage>
</organism>
<sequence length="132" mass="14360">MESEVSQVSAGAYNPKGCHIAIADRDARATIPSGDGALYWGDGHSPGAILKNIDAKGNPAWKSDSGYDRCSFAENMMCWLKQLGDCLLSRTSERQITESRVRATIIDIVTYMGMPQSVGLGKFHLQHEGERG</sequence>
<reference evidence="1 2" key="1">
    <citation type="submission" date="2019-03" db="EMBL/GenBank/DDBJ databases">
        <title>Metabolic reconstructions from genomes of highly enriched 'Candidatus Accumulibacter' and 'Candidatus Competibacter' bioreactor populations.</title>
        <authorList>
            <person name="Annavajhala M.K."/>
            <person name="Welles L."/>
            <person name="Abbas B."/>
            <person name="Sorokin D."/>
            <person name="Park H."/>
            <person name="Van Loosdrecht M."/>
            <person name="Chandran K."/>
        </authorList>
    </citation>
    <scope>NUCLEOTIDE SEQUENCE [LARGE SCALE GENOMIC DNA]</scope>
    <source>
        <strain evidence="1 2">SBR_S</strain>
    </source>
</reference>
<dbReference type="EMBL" id="SPMY01000019">
    <property type="protein sequence ID" value="NMQ27645.1"/>
    <property type="molecule type" value="Genomic_DNA"/>
</dbReference>
<comment type="caution">
    <text evidence="1">The sequence shown here is derived from an EMBL/GenBank/DDBJ whole genome shotgun (WGS) entry which is preliminary data.</text>
</comment>
<evidence type="ECO:0000313" key="2">
    <source>
        <dbReference type="Proteomes" id="UP000749010"/>
    </source>
</evidence>
<accession>A0ABX1TTV5</accession>
<dbReference type="Proteomes" id="UP000749010">
    <property type="component" value="Unassembled WGS sequence"/>
</dbReference>
<keyword evidence="2" id="KW-1185">Reference proteome</keyword>